<dbReference type="RefSeq" id="WP_307150399.1">
    <property type="nucleotide sequence ID" value="NZ_JAUSTU010000009.1"/>
</dbReference>
<proteinExistence type="predicted"/>
<evidence type="ECO:0008006" key="3">
    <source>
        <dbReference type="Google" id="ProtNLM"/>
    </source>
</evidence>
<comment type="caution">
    <text evidence="1">The sequence shown here is derived from an EMBL/GenBank/DDBJ whole genome shotgun (WGS) entry which is preliminary data.</text>
</comment>
<organism evidence="1 2">
    <name type="scientific">Anoxybacillus andreesenii</name>
    <dbReference type="NCBI Taxonomy" id="1325932"/>
    <lineage>
        <taxon>Bacteria</taxon>
        <taxon>Bacillati</taxon>
        <taxon>Bacillota</taxon>
        <taxon>Bacilli</taxon>
        <taxon>Bacillales</taxon>
        <taxon>Anoxybacillaceae</taxon>
        <taxon>Anoxybacillus</taxon>
    </lineage>
</organism>
<dbReference type="Proteomes" id="UP001231362">
    <property type="component" value="Unassembled WGS sequence"/>
</dbReference>
<accession>A0ABT9V4J3</accession>
<evidence type="ECO:0000313" key="1">
    <source>
        <dbReference type="EMBL" id="MDQ0155871.1"/>
    </source>
</evidence>
<sequence length="165" mass="19023">MDNIILIIGKVKFPITLDPSVWIFDDRKQDLHSYFHTKDEKNNPLEEYTKSISKHWDREIVEGAVFPPTLKSEKKFLKEKLLTGTFCIGFEPFLKNAEIQEDAEYLVIETRDSEVKIPIAEANELVLGFSKDGKPLTEDGPIHIYFGDGSNFEDPIKFVKAFRVE</sequence>
<reference evidence="1 2" key="1">
    <citation type="submission" date="2023-07" db="EMBL/GenBank/DDBJ databases">
        <title>Genomic Encyclopedia of Type Strains, Phase IV (KMG-IV): sequencing the most valuable type-strain genomes for metagenomic binning, comparative biology and taxonomic classification.</title>
        <authorList>
            <person name="Goeker M."/>
        </authorList>
    </citation>
    <scope>NUCLEOTIDE SEQUENCE [LARGE SCALE GENOMIC DNA]</scope>
    <source>
        <strain evidence="1 2">DSM 23948</strain>
    </source>
</reference>
<keyword evidence="2" id="KW-1185">Reference proteome</keyword>
<name>A0ABT9V4J3_9BACL</name>
<gene>
    <name evidence="1" type="ORF">J2S07_002189</name>
</gene>
<protein>
    <recommendedName>
        <fullName evidence="3">Peptidyl-prolyl cis-trans isomerase</fullName>
    </recommendedName>
</protein>
<evidence type="ECO:0000313" key="2">
    <source>
        <dbReference type="Proteomes" id="UP001231362"/>
    </source>
</evidence>
<dbReference type="EMBL" id="JAUSTU010000009">
    <property type="protein sequence ID" value="MDQ0155871.1"/>
    <property type="molecule type" value="Genomic_DNA"/>
</dbReference>